<proteinExistence type="predicted"/>
<evidence type="ECO:0000313" key="1">
    <source>
        <dbReference type="EMBL" id="BBL69722.1"/>
    </source>
</evidence>
<protein>
    <submittedName>
        <fullName evidence="1">Uncharacterized protein</fullName>
    </submittedName>
</protein>
<dbReference type="RefSeq" id="WP_054772768.1">
    <property type="nucleotide sequence ID" value="NZ_AP019782.1"/>
</dbReference>
<reference evidence="1" key="1">
    <citation type="submission" date="2019-06" db="EMBL/GenBank/DDBJ databases">
        <title>Complete genome sequence of Methylogaea oryzae strain JCM16910.</title>
        <authorList>
            <person name="Asakawa S."/>
        </authorList>
    </citation>
    <scope>NUCLEOTIDE SEQUENCE</scope>
    <source>
        <strain evidence="1">E10</strain>
    </source>
</reference>
<dbReference type="EMBL" id="AP019782">
    <property type="protein sequence ID" value="BBL69722.1"/>
    <property type="molecule type" value="Genomic_DNA"/>
</dbReference>
<name>A0A8D4VMA2_9GAMM</name>
<sequence>MAQLTERPEMGTRIRVIAAGKYQGWTGYVAGPSYIPGEEAYVKVRVSKSAASGLQEIKVAWAAGLEKLEEAR</sequence>
<organism evidence="1 2">
    <name type="scientific">Methylogaea oryzae</name>
    <dbReference type="NCBI Taxonomy" id="1295382"/>
    <lineage>
        <taxon>Bacteria</taxon>
        <taxon>Pseudomonadati</taxon>
        <taxon>Pseudomonadota</taxon>
        <taxon>Gammaproteobacteria</taxon>
        <taxon>Methylococcales</taxon>
        <taxon>Methylococcaceae</taxon>
        <taxon>Methylogaea</taxon>
    </lineage>
</organism>
<dbReference type="AlphaFoldDB" id="A0A8D4VMA2"/>
<keyword evidence="2" id="KW-1185">Reference proteome</keyword>
<dbReference type="KEGG" id="moz:MoryE10_03280"/>
<dbReference type="Proteomes" id="UP000824988">
    <property type="component" value="Chromosome"/>
</dbReference>
<accession>A0A8D4VMA2</accession>
<gene>
    <name evidence="1" type="ORF">MoryE10_03280</name>
</gene>
<evidence type="ECO:0000313" key="2">
    <source>
        <dbReference type="Proteomes" id="UP000824988"/>
    </source>
</evidence>